<protein>
    <submittedName>
        <fullName evidence="1">Uncharacterized protein</fullName>
    </submittedName>
</protein>
<dbReference type="EMBL" id="JAHHDY010000003">
    <property type="protein sequence ID" value="MBT3139728.1"/>
    <property type="molecule type" value="Genomic_DNA"/>
</dbReference>
<comment type="caution">
    <text evidence="1">The sequence shown here is derived from an EMBL/GenBank/DDBJ whole genome shotgun (WGS) entry which is preliminary data.</text>
</comment>
<evidence type="ECO:0000313" key="2">
    <source>
        <dbReference type="Proteomes" id="UP000763802"/>
    </source>
</evidence>
<proteinExistence type="predicted"/>
<dbReference type="RefSeq" id="WP_215193535.1">
    <property type="nucleotide sequence ID" value="NZ_JAHHDY010000003.1"/>
</dbReference>
<keyword evidence="2" id="KW-1185">Reference proteome</keyword>
<organism evidence="1 2">
    <name type="scientific">Falsiruegeria litorea</name>
    <dbReference type="NCBI Taxonomy" id="1280831"/>
    <lineage>
        <taxon>Bacteria</taxon>
        <taxon>Pseudomonadati</taxon>
        <taxon>Pseudomonadota</taxon>
        <taxon>Alphaproteobacteria</taxon>
        <taxon>Rhodobacterales</taxon>
        <taxon>Roseobacteraceae</taxon>
        <taxon>Falsiruegeria</taxon>
    </lineage>
</organism>
<dbReference type="Proteomes" id="UP000763802">
    <property type="component" value="Unassembled WGS sequence"/>
</dbReference>
<gene>
    <name evidence="1" type="ORF">KL867_01555</name>
</gene>
<evidence type="ECO:0000313" key="1">
    <source>
        <dbReference type="EMBL" id="MBT3139728.1"/>
    </source>
</evidence>
<accession>A0ABS5WKS4</accession>
<reference evidence="1 2" key="1">
    <citation type="submission" date="2021-05" db="EMBL/GenBank/DDBJ databases">
        <title>Draft genomes of marine bacteria isolated from model chitin particles.</title>
        <authorList>
            <person name="Datta M.S."/>
            <person name="Schwartzman J.A."/>
            <person name="Cordero O."/>
        </authorList>
    </citation>
    <scope>NUCLEOTIDE SEQUENCE [LARGE SCALE GENOMIC DNA]</scope>
    <source>
        <strain evidence="1 2">4E07</strain>
    </source>
</reference>
<name>A0ABS5WKS4_9RHOB</name>
<sequence>MKLWAAVEQALENLGGKVSPKDIFDKVLRVRVEHGDTKPISLEGVVRKELEYDSSVSSNWRGTRDLFFSVHGLGADLEEDSSKAGPAKMPCGCYG</sequence>